<reference evidence="1" key="1">
    <citation type="journal article" date="2018" name="Nat. Plants">
        <title>Whole-genome landscape of Medicago truncatula symbiotic genes.</title>
        <authorList>
            <person name="Pecrix Y."/>
            <person name="Gamas P."/>
            <person name="Carrere S."/>
        </authorList>
    </citation>
    <scope>NUCLEOTIDE SEQUENCE</scope>
    <source>
        <tissue evidence="1">Leaves</tissue>
    </source>
</reference>
<comment type="caution">
    <text evidence="1">The sequence shown here is derived from an EMBL/GenBank/DDBJ whole genome shotgun (WGS) entry which is preliminary data.</text>
</comment>
<dbReference type="EMBL" id="PSQE01000008">
    <property type="protein sequence ID" value="RHN40632.1"/>
    <property type="molecule type" value="Genomic_DNA"/>
</dbReference>
<accession>A0A396GHJ8</accession>
<dbReference type="AlphaFoldDB" id="A0A396GHJ8"/>
<gene>
    <name evidence="1" type="ORF">MtrunA17_Chr8g0356821</name>
</gene>
<dbReference type="Proteomes" id="UP000265566">
    <property type="component" value="Chromosome 8"/>
</dbReference>
<dbReference type="InterPro" id="IPR050232">
    <property type="entry name" value="FBL13/AtMIF1-like"/>
</dbReference>
<dbReference type="PANTHER" id="PTHR31900">
    <property type="entry name" value="F-BOX/RNI SUPERFAMILY PROTEIN-RELATED"/>
    <property type="match status" value="1"/>
</dbReference>
<evidence type="ECO:0000313" key="1">
    <source>
        <dbReference type="EMBL" id="RHN40632.1"/>
    </source>
</evidence>
<dbReference type="SUPFAM" id="SSF52047">
    <property type="entry name" value="RNI-like"/>
    <property type="match status" value="1"/>
</dbReference>
<sequence length="147" mass="16263">MNALLSGFPILETLNLYFNAEEYDIIRVPSTLKWLKIVLGNGDIGASLEMNAPGLEYLNISEITFSNVGSLENVVEASLDVFPSPGDSAYAFTLLKLLETLSGVKHLVLSRSTTKWLLGGPADLRFLEFPHLLHLELILPWFNSNSL</sequence>
<protein>
    <submittedName>
        <fullName evidence="1">Uncharacterized protein</fullName>
    </submittedName>
</protein>
<name>A0A396GHJ8_MEDTR</name>
<proteinExistence type="predicted"/>
<dbReference type="PANTHER" id="PTHR31900:SF34">
    <property type="entry name" value="EMB|CAB62440.1-RELATED"/>
    <property type="match status" value="1"/>
</dbReference>
<dbReference type="Gramene" id="rna46806">
    <property type="protein sequence ID" value="RHN40632.1"/>
    <property type="gene ID" value="gene46806"/>
</dbReference>
<organism evidence="1">
    <name type="scientific">Medicago truncatula</name>
    <name type="common">Barrel medic</name>
    <name type="synonym">Medicago tribuloides</name>
    <dbReference type="NCBI Taxonomy" id="3880"/>
    <lineage>
        <taxon>Eukaryota</taxon>
        <taxon>Viridiplantae</taxon>
        <taxon>Streptophyta</taxon>
        <taxon>Embryophyta</taxon>
        <taxon>Tracheophyta</taxon>
        <taxon>Spermatophyta</taxon>
        <taxon>Magnoliopsida</taxon>
        <taxon>eudicotyledons</taxon>
        <taxon>Gunneridae</taxon>
        <taxon>Pentapetalae</taxon>
        <taxon>rosids</taxon>
        <taxon>fabids</taxon>
        <taxon>Fabales</taxon>
        <taxon>Fabaceae</taxon>
        <taxon>Papilionoideae</taxon>
        <taxon>50 kb inversion clade</taxon>
        <taxon>NPAAA clade</taxon>
        <taxon>Hologalegina</taxon>
        <taxon>IRL clade</taxon>
        <taxon>Trifolieae</taxon>
        <taxon>Medicago</taxon>
    </lineage>
</organism>